<protein>
    <recommendedName>
        <fullName evidence="4">DUF4079 domain-containing protein</fullName>
    </recommendedName>
</protein>
<keyword evidence="3" id="KW-1185">Reference proteome</keyword>
<dbReference type="AlphaFoldDB" id="A0A1L9QXV9"/>
<proteinExistence type="predicted"/>
<sequence length="156" mass="17383">MEIPESIKLWSQFFHPFLMWVLLALILYSMYLGFKIRETRSATGDTKKELIKGKFNARHHKISSVILALMVTGTLGGMAVTYINNGKLFVGPHLIVGLAMTGVISLSAALTPWMQKGNDIARYSHITLNTVLVGLFAWQAVTGLDIVNRILENMFS</sequence>
<feature type="transmembrane region" description="Helical" evidence="1">
    <location>
        <begin position="13"/>
        <end position="34"/>
    </location>
</feature>
<gene>
    <name evidence="2" type="ORF">BI308_00505</name>
</gene>
<organism evidence="2 3">
    <name type="scientific">Roseofilum reptotaenium AO1-A</name>
    <dbReference type="NCBI Taxonomy" id="1925591"/>
    <lineage>
        <taxon>Bacteria</taxon>
        <taxon>Bacillati</taxon>
        <taxon>Cyanobacteriota</taxon>
        <taxon>Cyanophyceae</taxon>
        <taxon>Desertifilales</taxon>
        <taxon>Desertifilaceae</taxon>
        <taxon>Roseofilum</taxon>
    </lineage>
</organism>
<evidence type="ECO:0008006" key="4">
    <source>
        <dbReference type="Google" id="ProtNLM"/>
    </source>
</evidence>
<accession>A0A1L9QXV9</accession>
<evidence type="ECO:0000313" key="2">
    <source>
        <dbReference type="EMBL" id="OJJ27486.1"/>
    </source>
</evidence>
<evidence type="ECO:0000256" key="1">
    <source>
        <dbReference type="SAM" id="Phobius"/>
    </source>
</evidence>
<dbReference type="STRING" id="1925591.BI308_00505"/>
<dbReference type="PANTHER" id="PTHR34679:SF2">
    <property type="entry name" value="OS02G0122500 PROTEIN"/>
    <property type="match status" value="1"/>
</dbReference>
<evidence type="ECO:0000313" key="3">
    <source>
        <dbReference type="Proteomes" id="UP000183940"/>
    </source>
</evidence>
<feature type="transmembrane region" description="Helical" evidence="1">
    <location>
        <begin position="62"/>
        <end position="83"/>
    </location>
</feature>
<name>A0A1L9QXV9_9CYAN</name>
<dbReference type="Pfam" id="PF13301">
    <property type="entry name" value="DUF4079"/>
    <property type="match status" value="1"/>
</dbReference>
<keyword evidence="1" id="KW-0812">Transmembrane</keyword>
<keyword evidence="1" id="KW-0472">Membrane</keyword>
<dbReference type="Proteomes" id="UP000183940">
    <property type="component" value="Unassembled WGS sequence"/>
</dbReference>
<dbReference type="InterPro" id="IPR025067">
    <property type="entry name" value="DUF4079"/>
</dbReference>
<keyword evidence="1" id="KW-1133">Transmembrane helix</keyword>
<reference evidence="2" key="1">
    <citation type="submission" date="2016-10" db="EMBL/GenBank/DDBJ databases">
        <title>CRISPR-Cas defence system in Roseofilum reptotaenium: evidence of a bacteriophage-cyanobacterium arms race in the coral black band disease.</title>
        <authorList>
            <person name="Buerger P."/>
            <person name="Wood-Charlson E.M."/>
            <person name="Weynberg K.D."/>
            <person name="Willis B."/>
            <person name="Van Oppen M.J."/>
        </authorList>
    </citation>
    <scope>NUCLEOTIDE SEQUENCE [LARGE SCALE GENOMIC DNA]</scope>
    <source>
        <strain evidence="2">AO1-A</strain>
    </source>
</reference>
<comment type="caution">
    <text evidence="2">The sequence shown here is derived from an EMBL/GenBank/DDBJ whole genome shotgun (WGS) entry which is preliminary data.</text>
</comment>
<dbReference type="EMBL" id="MLAW01000001">
    <property type="protein sequence ID" value="OJJ27486.1"/>
    <property type="molecule type" value="Genomic_DNA"/>
</dbReference>
<feature type="transmembrane region" description="Helical" evidence="1">
    <location>
        <begin position="126"/>
        <end position="147"/>
    </location>
</feature>
<feature type="transmembrane region" description="Helical" evidence="1">
    <location>
        <begin position="95"/>
        <end position="114"/>
    </location>
</feature>
<dbReference type="PANTHER" id="PTHR34679">
    <property type="match status" value="1"/>
</dbReference>